<feature type="binding site" evidence="3">
    <location>
        <position position="55"/>
    </location>
    <ligand>
        <name>Mg(2+)</name>
        <dbReference type="ChEBI" id="CHEBI:18420"/>
        <label>1</label>
    </ligand>
</feature>
<dbReference type="AlphaFoldDB" id="A0A1M6AZR3"/>
<keyword evidence="2 4" id="KW-0378">Hydrolase</keyword>
<gene>
    <name evidence="4" type="ORF">SAMN04488508_101559</name>
</gene>
<feature type="binding site" evidence="3">
    <location>
        <position position="268"/>
    </location>
    <ligand>
        <name>Mg(2+)</name>
        <dbReference type="ChEBI" id="CHEBI:18420"/>
        <label>1</label>
    </ligand>
</feature>
<dbReference type="GO" id="GO:0016787">
    <property type="term" value="F:hydrolase activity"/>
    <property type="evidence" value="ECO:0007669"/>
    <property type="project" value="UniProtKB-KW"/>
</dbReference>
<comment type="similarity">
    <text evidence="1">Belongs to the ADP-ribosylglycohydrolase family.</text>
</comment>
<organism evidence="4 5">
    <name type="scientific">Aquimarina spongiae</name>
    <dbReference type="NCBI Taxonomy" id="570521"/>
    <lineage>
        <taxon>Bacteria</taxon>
        <taxon>Pseudomonadati</taxon>
        <taxon>Bacteroidota</taxon>
        <taxon>Flavobacteriia</taxon>
        <taxon>Flavobacteriales</taxon>
        <taxon>Flavobacteriaceae</taxon>
        <taxon>Aquimarina</taxon>
    </lineage>
</organism>
<keyword evidence="5" id="KW-1185">Reference proteome</keyword>
<proteinExistence type="inferred from homology"/>
<feature type="binding site" evidence="3">
    <location>
        <position position="57"/>
    </location>
    <ligand>
        <name>Mg(2+)</name>
        <dbReference type="ChEBI" id="CHEBI:18420"/>
        <label>1</label>
    </ligand>
</feature>
<feature type="binding site" evidence="3">
    <location>
        <position position="271"/>
    </location>
    <ligand>
        <name>Mg(2+)</name>
        <dbReference type="ChEBI" id="CHEBI:18420"/>
        <label>1</label>
    </ligand>
</feature>
<dbReference type="RefSeq" id="WP_342039412.1">
    <property type="nucleotide sequence ID" value="NZ_FQYP01000001.1"/>
</dbReference>
<evidence type="ECO:0000256" key="3">
    <source>
        <dbReference type="PIRSR" id="PIRSR605502-1"/>
    </source>
</evidence>
<evidence type="ECO:0000256" key="2">
    <source>
        <dbReference type="ARBA" id="ARBA00022801"/>
    </source>
</evidence>
<dbReference type="STRING" id="570521.SAMN04488508_101559"/>
<dbReference type="Gene3D" id="1.10.4080.10">
    <property type="entry name" value="ADP-ribosylation/Crystallin J1"/>
    <property type="match status" value="1"/>
</dbReference>
<keyword evidence="3" id="KW-0460">Magnesium</keyword>
<dbReference type="InterPro" id="IPR050792">
    <property type="entry name" value="ADP-ribosylglycohydrolase"/>
</dbReference>
<dbReference type="PANTHER" id="PTHR16222:SF24">
    <property type="entry name" value="ADP-RIBOSYLHYDROLASE ARH3"/>
    <property type="match status" value="1"/>
</dbReference>
<protein>
    <submittedName>
        <fullName evidence="4">ADP-ribosylglycohydrolase</fullName>
    </submittedName>
</protein>
<evidence type="ECO:0000256" key="1">
    <source>
        <dbReference type="ARBA" id="ARBA00010702"/>
    </source>
</evidence>
<dbReference type="InterPro" id="IPR036705">
    <property type="entry name" value="Ribosyl_crysJ1_sf"/>
</dbReference>
<feature type="binding site" evidence="3">
    <location>
        <position position="56"/>
    </location>
    <ligand>
        <name>Mg(2+)</name>
        <dbReference type="ChEBI" id="CHEBI:18420"/>
        <label>1</label>
    </ligand>
</feature>
<dbReference type="SUPFAM" id="SSF101478">
    <property type="entry name" value="ADP-ribosylglycohydrolase"/>
    <property type="match status" value="1"/>
</dbReference>
<evidence type="ECO:0000313" key="5">
    <source>
        <dbReference type="Proteomes" id="UP000184432"/>
    </source>
</evidence>
<dbReference type="GO" id="GO:0046872">
    <property type="term" value="F:metal ion binding"/>
    <property type="evidence" value="ECO:0007669"/>
    <property type="project" value="UniProtKB-KW"/>
</dbReference>
<evidence type="ECO:0000313" key="4">
    <source>
        <dbReference type="EMBL" id="SHI41989.1"/>
    </source>
</evidence>
<keyword evidence="3" id="KW-0479">Metal-binding</keyword>
<dbReference type="Pfam" id="PF03747">
    <property type="entry name" value="ADP_ribosyl_GH"/>
    <property type="match status" value="1"/>
</dbReference>
<name>A0A1M6AZR3_9FLAO</name>
<dbReference type="EMBL" id="FQYP01000001">
    <property type="protein sequence ID" value="SHI41989.1"/>
    <property type="molecule type" value="Genomic_DNA"/>
</dbReference>
<reference evidence="5" key="1">
    <citation type="submission" date="2016-11" db="EMBL/GenBank/DDBJ databases">
        <authorList>
            <person name="Varghese N."/>
            <person name="Submissions S."/>
        </authorList>
    </citation>
    <scope>NUCLEOTIDE SEQUENCE [LARGE SCALE GENOMIC DNA]</scope>
    <source>
        <strain evidence="5">DSM 22623</strain>
    </source>
</reference>
<dbReference type="InterPro" id="IPR005502">
    <property type="entry name" value="Ribosyl_crysJ1"/>
</dbReference>
<accession>A0A1M6AZR3</accession>
<dbReference type="Proteomes" id="UP000184432">
    <property type="component" value="Unassembled WGS sequence"/>
</dbReference>
<feature type="binding site" evidence="3">
    <location>
        <position position="270"/>
    </location>
    <ligand>
        <name>Mg(2+)</name>
        <dbReference type="ChEBI" id="CHEBI:18420"/>
        <label>1</label>
    </ligand>
</feature>
<comment type="cofactor">
    <cofactor evidence="3">
        <name>Mg(2+)</name>
        <dbReference type="ChEBI" id="CHEBI:18420"/>
    </cofactor>
    <text evidence="3">Binds 2 magnesium ions per subunit.</text>
</comment>
<dbReference type="PANTHER" id="PTHR16222">
    <property type="entry name" value="ADP-RIBOSYLGLYCOHYDROLASE"/>
    <property type="match status" value="1"/>
</dbReference>
<sequence length="315" mass="35368">MKSMLDRLKGGILGVAIGDALGVPVEFKSREYLKNEPVTDYMGYMCWNQPPGTWSDDSSLTLCLVDSLIKGYDIEDIGQTFAKWYSTGYWGAHYEVFDVGGSTRHSLDRVLSGLSAKFSGNMFEHDNGNGSLMRTLPLVYFLHRETSISKRYEIIKEVSSVTHAHLRSVFSCFIYVEYGLLLLKGQEKHEAYKNIKQPILEFSKTMDFNTNEIDLFARILEGDISKEKENTIQSTGYVLHSLEASLWCFLNSDTYAEAVLKAVNLGGDTDTTAAITGGLAGLYVRDGGIPETWKSRLARLEDIEELIDRFNTSIQ</sequence>